<organism evidence="3 4">
    <name type="scientific">Glutamicibacter creatinolyticus</name>
    <dbReference type="NCBI Taxonomy" id="162496"/>
    <lineage>
        <taxon>Bacteria</taxon>
        <taxon>Bacillati</taxon>
        <taxon>Actinomycetota</taxon>
        <taxon>Actinomycetes</taxon>
        <taxon>Micrococcales</taxon>
        <taxon>Micrococcaceae</taxon>
        <taxon>Glutamicibacter</taxon>
    </lineage>
</organism>
<evidence type="ECO:0000256" key="2">
    <source>
        <dbReference type="SAM" id="SignalP"/>
    </source>
</evidence>
<keyword evidence="4" id="KW-1185">Reference proteome</keyword>
<dbReference type="Proteomes" id="UP000307000">
    <property type="component" value="Chromosome"/>
</dbReference>
<dbReference type="EMBL" id="CP034412">
    <property type="protein sequence ID" value="QCY48222.1"/>
    <property type="molecule type" value="Genomic_DNA"/>
</dbReference>
<evidence type="ECO:0000313" key="4">
    <source>
        <dbReference type="Proteomes" id="UP000307000"/>
    </source>
</evidence>
<protein>
    <submittedName>
        <fullName evidence="3">Dipeptidyl aminopeptidase/acylaminoacyl peptidase</fullName>
    </submittedName>
</protein>
<dbReference type="GO" id="GO:0004177">
    <property type="term" value="F:aminopeptidase activity"/>
    <property type="evidence" value="ECO:0007669"/>
    <property type="project" value="UniProtKB-KW"/>
</dbReference>
<gene>
    <name evidence="3" type="ORF">GcLGCM259_2515</name>
</gene>
<proteinExistence type="predicted"/>
<keyword evidence="3" id="KW-0378">Hydrolase</keyword>
<reference evidence="3 4" key="1">
    <citation type="submission" date="2018-12" db="EMBL/GenBank/DDBJ databases">
        <title>Complete Genome Sequence of Glutamicibacter creatinolyticus strain LGCM259,isolated from an abscess of a 12-year-old mare in Italy.</title>
        <authorList>
            <person name="Santos R.G."/>
            <person name="Silva A.L."/>
            <person name="Seyffert N."/>
            <person name="Castro T.L.P."/>
            <person name="Attili A.R."/>
            <person name="Rifici C."/>
            <person name="Mazzullo G."/>
            <person name="Brenig B."/>
            <person name="Venanzi F."/>
            <person name="Azevedo V."/>
        </authorList>
    </citation>
    <scope>NUCLEOTIDE SEQUENCE [LARGE SCALE GENOMIC DNA]</scope>
    <source>
        <strain evidence="3 4">LGCM 259</strain>
    </source>
</reference>
<name>A0A5B7WWE4_9MICC</name>
<keyword evidence="3" id="KW-0645">Protease</keyword>
<sequence length="260" mass="28551">MNPRKTPALYLGGAAAAMFLLAACNTTPADPGPSPTSAPATASPTTSAPPSSASPSTEPTQTQTSPTPQPSETQTSQWQEFSTQGLSFKHPKDWSVVPDDCEHCDPDEDPMDNPFTEWKVKNEKGRTLIEFKANSAEDTDGDMDTYQRTKIEQEALPAKLSKPASLYAEHYVSTESDGDTEEKFLVMLINDEMIAERGQQPALSYFSPKKDLYSVMESTGDLPELLGFDEDHVTVDQARQIVQSPEYQTVRQIMLSLRPA</sequence>
<evidence type="ECO:0000313" key="3">
    <source>
        <dbReference type="EMBL" id="QCY48222.1"/>
    </source>
</evidence>
<evidence type="ECO:0000256" key="1">
    <source>
        <dbReference type="SAM" id="MobiDB-lite"/>
    </source>
</evidence>
<feature type="compositionally biased region" description="Low complexity" evidence="1">
    <location>
        <begin position="37"/>
        <end position="77"/>
    </location>
</feature>
<dbReference type="AlphaFoldDB" id="A0A5B7WWE4"/>
<dbReference type="KEGG" id="gcr:GcLGCM259_2515"/>
<feature type="chain" id="PRO_5039257272" evidence="2">
    <location>
        <begin position="30"/>
        <end position="260"/>
    </location>
</feature>
<dbReference type="PROSITE" id="PS51257">
    <property type="entry name" value="PROKAR_LIPOPROTEIN"/>
    <property type="match status" value="1"/>
</dbReference>
<keyword evidence="2" id="KW-0732">Signal</keyword>
<feature type="region of interest" description="Disordered" evidence="1">
    <location>
        <begin position="25"/>
        <end position="94"/>
    </location>
</feature>
<accession>A0A5B7WWE4</accession>
<feature type="signal peptide" evidence="2">
    <location>
        <begin position="1"/>
        <end position="29"/>
    </location>
</feature>
<keyword evidence="3" id="KW-0031">Aminopeptidase</keyword>
<dbReference type="RefSeq" id="WP_138926853.1">
    <property type="nucleotide sequence ID" value="NZ_CP034412.1"/>
</dbReference>